<keyword evidence="1" id="KW-0812">Transmembrane</keyword>
<evidence type="ECO:0000313" key="2">
    <source>
        <dbReference type="EMBL" id="KAF5383722.1"/>
    </source>
</evidence>
<evidence type="ECO:0000256" key="1">
    <source>
        <dbReference type="SAM" id="Phobius"/>
    </source>
</evidence>
<reference evidence="2 3" key="1">
    <citation type="journal article" date="2020" name="ISME J.">
        <title>Uncovering the hidden diversity of litter-decomposition mechanisms in mushroom-forming fungi.</title>
        <authorList>
            <person name="Floudas D."/>
            <person name="Bentzer J."/>
            <person name="Ahren D."/>
            <person name="Johansson T."/>
            <person name="Persson P."/>
            <person name="Tunlid A."/>
        </authorList>
    </citation>
    <scope>NUCLEOTIDE SEQUENCE [LARGE SCALE GENOMIC DNA]</scope>
    <source>
        <strain evidence="2 3">CBS 661.87</strain>
    </source>
</reference>
<keyword evidence="1" id="KW-0472">Membrane</keyword>
<dbReference type="AlphaFoldDB" id="A0A8H5M7L4"/>
<evidence type="ECO:0000313" key="3">
    <source>
        <dbReference type="Proteomes" id="UP000565441"/>
    </source>
</evidence>
<accession>A0A8H5M7L4</accession>
<feature type="transmembrane region" description="Helical" evidence="1">
    <location>
        <begin position="43"/>
        <end position="64"/>
    </location>
</feature>
<gene>
    <name evidence="2" type="ORF">D9615_003587</name>
</gene>
<name>A0A8H5M7L4_9AGAR</name>
<comment type="caution">
    <text evidence="2">The sequence shown here is derived from an EMBL/GenBank/DDBJ whole genome shotgun (WGS) entry which is preliminary data.</text>
</comment>
<keyword evidence="1" id="KW-1133">Transmembrane helix</keyword>
<organism evidence="2 3">
    <name type="scientific">Tricholomella constricta</name>
    <dbReference type="NCBI Taxonomy" id="117010"/>
    <lineage>
        <taxon>Eukaryota</taxon>
        <taxon>Fungi</taxon>
        <taxon>Dikarya</taxon>
        <taxon>Basidiomycota</taxon>
        <taxon>Agaricomycotina</taxon>
        <taxon>Agaricomycetes</taxon>
        <taxon>Agaricomycetidae</taxon>
        <taxon>Agaricales</taxon>
        <taxon>Tricholomatineae</taxon>
        <taxon>Lyophyllaceae</taxon>
        <taxon>Tricholomella</taxon>
    </lineage>
</organism>
<dbReference type="EMBL" id="JAACJP010000006">
    <property type="protein sequence ID" value="KAF5383722.1"/>
    <property type="molecule type" value="Genomic_DNA"/>
</dbReference>
<keyword evidence="3" id="KW-1185">Reference proteome</keyword>
<dbReference type="Proteomes" id="UP000565441">
    <property type="component" value="Unassembled WGS sequence"/>
</dbReference>
<sequence length="215" mass="24823">MIPPQLALAQILTKHDDLRHTGFIIHLDRSSCQLKRRAFYRSLTINTTLSFTIAFLLIVTALRFRDYPLSLSIWSALIIVQDLAVVFASYSLFVTTTLPFFLHELPFRLRTTTRTIEVVIRRATHSKAPSKKDPLDHHQSFLKDSLEHPYTSTWRFLMSHQHCVSVFPAMRAIHRAIDAGELTLEHGAFEPALWRQENGTWSVHKLHMPENLDIA</sequence>
<protein>
    <submittedName>
        <fullName evidence="2">Uncharacterized protein</fullName>
    </submittedName>
</protein>
<proteinExistence type="predicted"/>
<feature type="transmembrane region" description="Helical" evidence="1">
    <location>
        <begin position="76"/>
        <end position="102"/>
    </location>
</feature>